<dbReference type="OrthoDB" id="5837159at2759"/>
<dbReference type="Proteomes" id="UP000298663">
    <property type="component" value="Unassembled WGS sequence"/>
</dbReference>
<dbReference type="AlphaFoldDB" id="A0A4U5LWW3"/>
<comment type="caution">
    <text evidence="1">The sequence shown here is derived from an EMBL/GenBank/DDBJ whole genome shotgun (WGS) entry which is preliminary data.</text>
</comment>
<accession>A0A4U5LWW3</accession>
<organism evidence="1 2">
    <name type="scientific">Steinernema carpocapsae</name>
    <name type="common">Entomopathogenic nematode</name>
    <dbReference type="NCBI Taxonomy" id="34508"/>
    <lineage>
        <taxon>Eukaryota</taxon>
        <taxon>Metazoa</taxon>
        <taxon>Ecdysozoa</taxon>
        <taxon>Nematoda</taxon>
        <taxon>Chromadorea</taxon>
        <taxon>Rhabditida</taxon>
        <taxon>Tylenchina</taxon>
        <taxon>Panagrolaimomorpha</taxon>
        <taxon>Strongyloidoidea</taxon>
        <taxon>Steinernematidae</taxon>
        <taxon>Steinernema</taxon>
    </lineage>
</organism>
<sequence>MTEKPSDTSNHQRLKEMYLHLTPNGGVIPYGICIDCNDHIWIASKGGLFKFDVAEKKVLFERKNPFPKKMAAFCQVHYHDQKIIYAMTEDHENTIEFRVFDLEGNMQHESFIEGKIQNMVVAPNGDIFMTKQPFSEESIIYRTSLDCPLDWEEFCVIDGNSFQTMCIFDDCTLAVATVALPVNMYAKQSIKWIDIAKKKIVGSFATMGREDGQIYFPRAMRKYENDLIVMDKTGRLQRFDRQGNMLEISAKIDAYLGNGLVIQNDHAIITCSGIVLNEEGTTICDDWLERLRLDGSTWKSEPLPSS</sequence>
<protein>
    <recommendedName>
        <fullName evidence="3">SMP-30/Gluconolactonase/LRE-like region domain-containing protein</fullName>
    </recommendedName>
</protein>
<proteinExistence type="predicted"/>
<evidence type="ECO:0000313" key="2">
    <source>
        <dbReference type="Proteomes" id="UP000298663"/>
    </source>
</evidence>
<dbReference type="EMBL" id="AZBU02000011">
    <property type="protein sequence ID" value="TKR60680.1"/>
    <property type="molecule type" value="Genomic_DNA"/>
</dbReference>
<dbReference type="STRING" id="34508.A0A4U5LWW3"/>
<reference evidence="1 2" key="1">
    <citation type="journal article" date="2015" name="Genome Biol.">
        <title>Comparative genomics of Steinernema reveals deeply conserved gene regulatory networks.</title>
        <authorList>
            <person name="Dillman A.R."/>
            <person name="Macchietto M."/>
            <person name="Porter C.F."/>
            <person name="Rogers A."/>
            <person name="Williams B."/>
            <person name="Antoshechkin I."/>
            <person name="Lee M.M."/>
            <person name="Goodwin Z."/>
            <person name="Lu X."/>
            <person name="Lewis E.E."/>
            <person name="Goodrich-Blair H."/>
            <person name="Stock S.P."/>
            <person name="Adams B.J."/>
            <person name="Sternberg P.W."/>
            <person name="Mortazavi A."/>
        </authorList>
    </citation>
    <scope>NUCLEOTIDE SEQUENCE [LARGE SCALE GENOMIC DNA]</scope>
    <source>
        <strain evidence="1 2">ALL</strain>
    </source>
</reference>
<evidence type="ECO:0008006" key="3">
    <source>
        <dbReference type="Google" id="ProtNLM"/>
    </source>
</evidence>
<evidence type="ECO:0000313" key="1">
    <source>
        <dbReference type="EMBL" id="TKR60680.1"/>
    </source>
</evidence>
<keyword evidence="2" id="KW-1185">Reference proteome</keyword>
<dbReference type="SUPFAM" id="SSF101898">
    <property type="entry name" value="NHL repeat"/>
    <property type="match status" value="1"/>
</dbReference>
<gene>
    <name evidence="1" type="ORF">L596_027892</name>
</gene>
<name>A0A4U5LWW3_STECR</name>
<reference evidence="1 2" key="2">
    <citation type="journal article" date="2019" name="G3 (Bethesda)">
        <title>Hybrid Assembly of the Genome of the Entomopathogenic Nematode Steinernema carpocapsae Identifies the X-Chromosome.</title>
        <authorList>
            <person name="Serra L."/>
            <person name="Macchietto M."/>
            <person name="Macias-Munoz A."/>
            <person name="McGill C.J."/>
            <person name="Rodriguez I.M."/>
            <person name="Rodriguez B."/>
            <person name="Murad R."/>
            <person name="Mortazavi A."/>
        </authorList>
    </citation>
    <scope>NUCLEOTIDE SEQUENCE [LARGE SCALE GENOMIC DNA]</scope>
    <source>
        <strain evidence="1 2">ALL</strain>
    </source>
</reference>